<reference evidence="1" key="1">
    <citation type="submission" date="2021-04" db="EMBL/GenBank/DDBJ databases">
        <authorList>
            <person name="Tunstrom K."/>
        </authorList>
    </citation>
    <scope>NUCLEOTIDE SEQUENCE</scope>
</reference>
<dbReference type="Proteomes" id="UP000691718">
    <property type="component" value="Unassembled WGS sequence"/>
</dbReference>
<evidence type="ECO:0000313" key="1">
    <source>
        <dbReference type="EMBL" id="CAG5020070.1"/>
    </source>
</evidence>
<dbReference type="AlphaFoldDB" id="A0A8S3XDT9"/>
<evidence type="ECO:0000313" key="2">
    <source>
        <dbReference type="Proteomes" id="UP000691718"/>
    </source>
</evidence>
<dbReference type="EMBL" id="CAJQZP010001133">
    <property type="protein sequence ID" value="CAG5020070.1"/>
    <property type="molecule type" value="Genomic_DNA"/>
</dbReference>
<keyword evidence="2" id="KW-1185">Reference proteome</keyword>
<accession>A0A8S3XDT9</accession>
<name>A0A8S3XDT9_PARAO</name>
<dbReference type="OrthoDB" id="410104at2759"/>
<organism evidence="1 2">
    <name type="scientific">Parnassius apollo</name>
    <name type="common">Apollo butterfly</name>
    <name type="synonym">Papilio apollo</name>
    <dbReference type="NCBI Taxonomy" id="110799"/>
    <lineage>
        <taxon>Eukaryota</taxon>
        <taxon>Metazoa</taxon>
        <taxon>Ecdysozoa</taxon>
        <taxon>Arthropoda</taxon>
        <taxon>Hexapoda</taxon>
        <taxon>Insecta</taxon>
        <taxon>Pterygota</taxon>
        <taxon>Neoptera</taxon>
        <taxon>Endopterygota</taxon>
        <taxon>Lepidoptera</taxon>
        <taxon>Glossata</taxon>
        <taxon>Ditrysia</taxon>
        <taxon>Papilionoidea</taxon>
        <taxon>Papilionidae</taxon>
        <taxon>Parnassiinae</taxon>
        <taxon>Parnassini</taxon>
        <taxon>Parnassius</taxon>
        <taxon>Parnassius</taxon>
    </lineage>
</organism>
<proteinExistence type="predicted"/>
<protein>
    <submittedName>
        <fullName evidence="1">(apollo) hypothetical protein</fullName>
    </submittedName>
</protein>
<sequence>MIITKNIKSFRSTKRAFKELTLQKKWIQTLENNSEETKSRKDVIGHATKFYKQLYKKKKDESTLKEEIDNKSRVNIVKPIKEEEILSHIKTLKNEKVQGPMG</sequence>
<gene>
    <name evidence="1" type="ORF">PAPOLLO_LOCUS17207</name>
</gene>
<comment type="caution">
    <text evidence="1">The sequence shown here is derived from an EMBL/GenBank/DDBJ whole genome shotgun (WGS) entry which is preliminary data.</text>
</comment>